<protein>
    <submittedName>
        <fullName evidence="7">Monosaccharide ABC transporter substrate-binding protein, CUT2 family</fullName>
    </submittedName>
</protein>
<evidence type="ECO:0000256" key="4">
    <source>
        <dbReference type="SAM" id="MobiDB-lite"/>
    </source>
</evidence>
<dbReference type="GO" id="GO:0030246">
    <property type="term" value="F:carbohydrate binding"/>
    <property type="evidence" value="ECO:0007669"/>
    <property type="project" value="UniProtKB-ARBA"/>
</dbReference>
<proteinExistence type="inferred from homology"/>
<dbReference type="Pfam" id="PF13407">
    <property type="entry name" value="Peripla_BP_4"/>
    <property type="match status" value="1"/>
</dbReference>
<dbReference type="Gene3D" id="3.40.50.2300">
    <property type="match status" value="2"/>
</dbReference>
<feature type="domain" description="Periplasmic binding protein" evidence="6">
    <location>
        <begin position="88"/>
        <end position="345"/>
    </location>
</feature>
<dbReference type="RefSeq" id="WP_092362757.1">
    <property type="nucleotide sequence ID" value="NZ_CABJCG010000009.1"/>
</dbReference>
<feature type="chain" id="PRO_5044372530" evidence="5">
    <location>
        <begin position="27"/>
        <end position="373"/>
    </location>
</feature>
<evidence type="ECO:0000256" key="1">
    <source>
        <dbReference type="ARBA" id="ARBA00004196"/>
    </source>
</evidence>
<dbReference type="Proteomes" id="UP000198508">
    <property type="component" value="Unassembled WGS sequence"/>
</dbReference>
<evidence type="ECO:0000313" key="8">
    <source>
        <dbReference type="Proteomes" id="UP000198508"/>
    </source>
</evidence>
<evidence type="ECO:0000256" key="3">
    <source>
        <dbReference type="ARBA" id="ARBA00022729"/>
    </source>
</evidence>
<dbReference type="InterPro" id="IPR025997">
    <property type="entry name" value="SBP_2_dom"/>
</dbReference>
<gene>
    <name evidence="7" type="ORF">SAMN05216313_10834</name>
</gene>
<keyword evidence="3 5" id="KW-0732">Signal</keyword>
<dbReference type="GeneID" id="93278035"/>
<dbReference type="GO" id="GO:0030313">
    <property type="term" value="C:cell envelope"/>
    <property type="evidence" value="ECO:0007669"/>
    <property type="project" value="UniProtKB-SubCell"/>
</dbReference>
<feature type="signal peptide" evidence="5">
    <location>
        <begin position="1"/>
        <end position="26"/>
    </location>
</feature>
<dbReference type="AlphaFoldDB" id="A0A1I0F8Y1"/>
<name>A0A1I0F8Y1_9FIRM</name>
<dbReference type="PANTHER" id="PTHR46847:SF3">
    <property type="entry name" value="GALACTOFURANOSE-BINDING PROTEIN YTFQ"/>
    <property type="match status" value="1"/>
</dbReference>
<organism evidence="7 8">
    <name type="scientific">Enterocloster lavalensis</name>
    <dbReference type="NCBI Taxonomy" id="460384"/>
    <lineage>
        <taxon>Bacteria</taxon>
        <taxon>Bacillati</taxon>
        <taxon>Bacillota</taxon>
        <taxon>Clostridia</taxon>
        <taxon>Lachnospirales</taxon>
        <taxon>Lachnospiraceae</taxon>
        <taxon>Enterocloster</taxon>
    </lineage>
</organism>
<feature type="compositionally biased region" description="Low complexity" evidence="4">
    <location>
        <begin position="25"/>
        <end position="40"/>
    </location>
</feature>
<evidence type="ECO:0000259" key="6">
    <source>
        <dbReference type="Pfam" id="PF13407"/>
    </source>
</evidence>
<evidence type="ECO:0000256" key="5">
    <source>
        <dbReference type="SAM" id="SignalP"/>
    </source>
</evidence>
<dbReference type="PANTHER" id="PTHR46847">
    <property type="entry name" value="D-ALLOSE-BINDING PERIPLASMIC PROTEIN-RELATED"/>
    <property type="match status" value="1"/>
</dbReference>
<evidence type="ECO:0000313" key="7">
    <source>
        <dbReference type="EMBL" id="SET53928.1"/>
    </source>
</evidence>
<evidence type="ECO:0000256" key="2">
    <source>
        <dbReference type="ARBA" id="ARBA00007639"/>
    </source>
</evidence>
<reference evidence="8" key="1">
    <citation type="submission" date="2016-10" db="EMBL/GenBank/DDBJ databases">
        <authorList>
            <person name="Varghese N."/>
            <person name="Submissions S."/>
        </authorList>
    </citation>
    <scope>NUCLEOTIDE SEQUENCE [LARGE SCALE GENOMIC DNA]</scope>
    <source>
        <strain evidence="8">NLAE-zl-G277</strain>
    </source>
</reference>
<dbReference type="InterPro" id="IPR028082">
    <property type="entry name" value="Peripla_BP_I"/>
</dbReference>
<dbReference type="CDD" id="cd06309">
    <property type="entry name" value="PBP1_galactofuranose_YtfQ-like"/>
    <property type="match status" value="1"/>
</dbReference>
<dbReference type="EMBL" id="FOIM01000008">
    <property type="protein sequence ID" value="SET53928.1"/>
    <property type="molecule type" value="Genomic_DNA"/>
</dbReference>
<feature type="region of interest" description="Disordered" evidence="4">
    <location>
        <begin position="25"/>
        <end position="56"/>
    </location>
</feature>
<comment type="similarity">
    <text evidence="2">Belongs to the bacterial solute-binding protein 2 family.</text>
</comment>
<feature type="compositionally biased region" description="Basic and acidic residues" evidence="4">
    <location>
        <begin position="41"/>
        <end position="54"/>
    </location>
</feature>
<dbReference type="STRING" id="460384.SAMN05216313_10834"/>
<keyword evidence="8" id="KW-1185">Reference proteome</keyword>
<sequence length="373" mass="39351">MKKFYAYLIAIGMVASLAGCSGGAKEAPTTAAPATTAATEAETKAEETKEESKAETSAAAAETIAQSVDLSAALEGLPKDFGKGKKVGLAQMHYTNAFRIAETNSVLEAFEGAGFEVVWNEAKNDTATQISNVNDLLAQDIDYLLLPPKEEEGLVPALEAAKAAGVPVILLDRSANGTPGEDYVTAIRSNAEAEGEWCADWVIKNYPDKCNVVEIFGAPGSTTAMDRSKGFMATIKGHDNIVLLESQVGNNMRSEAQVCMENLIQAYGDEIDVVVTHSDEMTFGALQAIDGMGLVPGEDIDVLSIGDGSSAMLQEIIDGRVAACSECSPLLGPQALQVVAALEQGMEVDGLIWANDRFFTVDNAATELEKAGW</sequence>
<comment type="subcellular location">
    <subcellularLocation>
        <location evidence="1">Cell envelope</location>
    </subcellularLocation>
</comment>
<accession>A0A1I0F8Y1</accession>
<dbReference type="SUPFAM" id="SSF53822">
    <property type="entry name" value="Periplasmic binding protein-like I"/>
    <property type="match status" value="1"/>
</dbReference>
<dbReference type="PROSITE" id="PS51257">
    <property type="entry name" value="PROKAR_LIPOPROTEIN"/>
    <property type="match status" value="1"/>
</dbReference>